<feature type="non-terminal residue" evidence="2">
    <location>
        <position position="47"/>
    </location>
</feature>
<reference evidence="2 3" key="1">
    <citation type="journal article" date="2018" name="Front. Plant Sci.">
        <title>Red Clover (Trifolium pratense) and Zigzag Clover (T. medium) - A Picture of Genomic Similarities and Differences.</title>
        <authorList>
            <person name="Dluhosova J."/>
            <person name="Istvanek J."/>
            <person name="Nedelnik J."/>
            <person name="Repkova J."/>
        </authorList>
    </citation>
    <scope>NUCLEOTIDE SEQUENCE [LARGE SCALE GENOMIC DNA]</scope>
    <source>
        <strain evidence="3">cv. 10/8</strain>
        <tissue evidence="2">Leaf</tissue>
    </source>
</reference>
<accession>A0A392SRM3</accession>
<proteinExistence type="predicted"/>
<comment type="caution">
    <text evidence="2">The sequence shown here is derived from an EMBL/GenBank/DDBJ whole genome shotgun (WGS) entry which is preliminary data.</text>
</comment>
<evidence type="ECO:0000313" key="3">
    <source>
        <dbReference type="Proteomes" id="UP000265520"/>
    </source>
</evidence>
<keyword evidence="3" id="KW-1185">Reference proteome</keyword>
<dbReference type="AlphaFoldDB" id="A0A392SRM3"/>
<evidence type="ECO:0000256" key="1">
    <source>
        <dbReference type="SAM" id="MobiDB-lite"/>
    </source>
</evidence>
<protein>
    <submittedName>
        <fullName evidence="2">Uncharacterized protein</fullName>
    </submittedName>
</protein>
<dbReference type="Proteomes" id="UP000265520">
    <property type="component" value="Unassembled WGS sequence"/>
</dbReference>
<sequence>MQHRLNPRPPAGYVGRNPLSSSYQQDQFHEEYRPHNVAMDTNLDEPD</sequence>
<dbReference type="EMBL" id="LXQA010426377">
    <property type="protein sequence ID" value="MCI51072.1"/>
    <property type="molecule type" value="Genomic_DNA"/>
</dbReference>
<organism evidence="2 3">
    <name type="scientific">Trifolium medium</name>
    <dbReference type="NCBI Taxonomy" id="97028"/>
    <lineage>
        <taxon>Eukaryota</taxon>
        <taxon>Viridiplantae</taxon>
        <taxon>Streptophyta</taxon>
        <taxon>Embryophyta</taxon>
        <taxon>Tracheophyta</taxon>
        <taxon>Spermatophyta</taxon>
        <taxon>Magnoliopsida</taxon>
        <taxon>eudicotyledons</taxon>
        <taxon>Gunneridae</taxon>
        <taxon>Pentapetalae</taxon>
        <taxon>rosids</taxon>
        <taxon>fabids</taxon>
        <taxon>Fabales</taxon>
        <taxon>Fabaceae</taxon>
        <taxon>Papilionoideae</taxon>
        <taxon>50 kb inversion clade</taxon>
        <taxon>NPAAA clade</taxon>
        <taxon>Hologalegina</taxon>
        <taxon>IRL clade</taxon>
        <taxon>Trifolieae</taxon>
        <taxon>Trifolium</taxon>
    </lineage>
</organism>
<name>A0A392SRM3_9FABA</name>
<evidence type="ECO:0000313" key="2">
    <source>
        <dbReference type="EMBL" id="MCI51072.1"/>
    </source>
</evidence>
<feature type="region of interest" description="Disordered" evidence="1">
    <location>
        <begin position="1"/>
        <end position="47"/>
    </location>
</feature>